<name>A0A9W8MMH7_9AGAR</name>
<evidence type="ECO:0000313" key="1">
    <source>
        <dbReference type="EMBL" id="KAJ3483655.1"/>
    </source>
</evidence>
<comment type="caution">
    <text evidence="1">The sequence shown here is derived from an EMBL/GenBank/DDBJ whole genome shotgun (WGS) entry which is preliminary data.</text>
</comment>
<dbReference type="Proteomes" id="UP001148786">
    <property type="component" value="Unassembled WGS sequence"/>
</dbReference>
<gene>
    <name evidence="1" type="ORF">NLJ89_g12043</name>
</gene>
<evidence type="ECO:0000313" key="2">
    <source>
        <dbReference type="Proteomes" id="UP001148786"/>
    </source>
</evidence>
<accession>A0A9W8MMH7</accession>
<sequence length="178" mass="18979">MASPGGTMAPTPGSILISLASGGVIICKILKLFPWAIQCPKPPHFPPPPNDGYTQTFKNLTGATQAQDYMTFGLVDTIAGTYFSAYFMPDCDTAIALELDLEAVASRAYCKAMCNNVSGCKFVNTYNDVNGKDGSTQLTCSLFSKCHDSSDATNTGGQTQPDGSINFIRNSDGYCKKK</sequence>
<dbReference type="EMBL" id="JANKHO010003426">
    <property type="protein sequence ID" value="KAJ3483655.1"/>
    <property type="molecule type" value="Genomic_DNA"/>
</dbReference>
<organism evidence="1 2">
    <name type="scientific">Agrocybe chaxingu</name>
    <dbReference type="NCBI Taxonomy" id="84603"/>
    <lineage>
        <taxon>Eukaryota</taxon>
        <taxon>Fungi</taxon>
        <taxon>Dikarya</taxon>
        <taxon>Basidiomycota</taxon>
        <taxon>Agaricomycotina</taxon>
        <taxon>Agaricomycetes</taxon>
        <taxon>Agaricomycetidae</taxon>
        <taxon>Agaricales</taxon>
        <taxon>Agaricineae</taxon>
        <taxon>Strophariaceae</taxon>
        <taxon>Agrocybe</taxon>
    </lineage>
</organism>
<keyword evidence="2" id="KW-1185">Reference proteome</keyword>
<protein>
    <submittedName>
        <fullName evidence="1">Uncharacterized protein</fullName>
    </submittedName>
</protein>
<reference evidence="1" key="1">
    <citation type="submission" date="2022-07" db="EMBL/GenBank/DDBJ databases">
        <title>Genome Sequence of Agrocybe chaxingu.</title>
        <authorList>
            <person name="Buettner E."/>
        </authorList>
    </citation>
    <scope>NUCLEOTIDE SEQUENCE</scope>
    <source>
        <strain evidence="1">MP-N11</strain>
    </source>
</reference>
<dbReference type="OrthoDB" id="271448at2759"/>
<proteinExistence type="predicted"/>
<dbReference type="AlphaFoldDB" id="A0A9W8MMH7"/>